<dbReference type="KEGG" id="mpk:VL20_4731"/>
<protein>
    <submittedName>
        <fullName evidence="1">Uncharacterized protein</fullName>
    </submittedName>
</protein>
<dbReference type="AlphaFoldDB" id="A0A0K1S6I9"/>
<name>A0A0K1S6I9_9CHRO</name>
<sequence length="37" mass="4298">MSIVFDLERTNQLSLLPDKDLVDLCHPIKLYQVTKNP</sequence>
<proteinExistence type="predicted"/>
<reference evidence="1 2" key="1">
    <citation type="journal article" date="2016" name="Stand. Genomic Sci.">
        <title>Complete genome sequence and genomic characterization of Microcystis panniformis FACHB 1757 by third-generation sequencing.</title>
        <authorList>
            <person name="Zhang J.Y."/>
            <person name="Guan R."/>
            <person name="Zhang H.J."/>
            <person name="Li H."/>
            <person name="Xiao P."/>
            <person name="Yu G.L."/>
            <person name="Du L."/>
            <person name="Cao D.M."/>
            <person name="Zhu B.C."/>
            <person name="Li R.H."/>
            <person name="Lu Z.H."/>
        </authorList>
    </citation>
    <scope>NUCLEOTIDE SEQUENCE [LARGE SCALE GENOMIC DNA]</scope>
    <source>
        <strain evidence="1 2">FACHB-1757</strain>
    </source>
</reference>
<evidence type="ECO:0000313" key="1">
    <source>
        <dbReference type="EMBL" id="AKV69623.1"/>
    </source>
</evidence>
<accession>A0A0K1S6I9</accession>
<keyword evidence="2" id="KW-1185">Reference proteome</keyword>
<evidence type="ECO:0000313" key="2">
    <source>
        <dbReference type="Proteomes" id="UP000068167"/>
    </source>
</evidence>
<organism evidence="1 2">
    <name type="scientific">Microcystis panniformis FACHB-1757</name>
    <dbReference type="NCBI Taxonomy" id="1638788"/>
    <lineage>
        <taxon>Bacteria</taxon>
        <taxon>Bacillati</taxon>
        <taxon>Cyanobacteriota</taxon>
        <taxon>Cyanophyceae</taxon>
        <taxon>Oscillatoriophycideae</taxon>
        <taxon>Chroococcales</taxon>
        <taxon>Microcystaceae</taxon>
        <taxon>Microcystis</taxon>
    </lineage>
</organism>
<dbReference type="EMBL" id="CP011339">
    <property type="protein sequence ID" value="AKV69623.1"/>
    <property type="molecule type" value="Genomic_DNA"/>
</dbReference>
<gene>
    <name evidence="1" type="ORF">VL20_4731</name>
</gene>
<dbReference type="Proteomes" id="UP000068167">
    <property type="component" value="Chromosome"/>
</dbReference>
<dbReference type="PATRIC" id="fig|1638788.3.peg.4772"/>